<comment type="caution">
    <text evidence="1">The sequence shown here is derived from an EMBL/GenBank/DDBJ whole genome shotgun (WGS) entry which is preliminary data.</text>
</comment>
<accession>A0AAP0NYG1</accession>
<dbReference type="AlphaFoldDB" id="A0AAP0NYG1"/>
<evidence type="ECO:0000313" key="2">
    <source>
        <dbReference type="Proteomes" id="UP001417504"/>
    </source>
</evidence>
<proteinExistence type="predicted"/>
<keyword evidence="2" id="KW-1185">Reference proteome</keyword>
<organism evidence="1 2">
    <name type="scientific">Stephania japonica</name>
    <dbReference type="NCBI Taxonomy" id="461633"/>
    <lineage>
        <taxon>Eukaryota</taxon>
        <taxon>Viridiplantae</taxon>
        <taxon>Streptophyta</taxon>
        <taxon>Embryophyta</taxon>
        <taxon>Tracheophyta</taxon>
        <taxon>Spermatophyta</taxon>
        <taxon>Magnoliopsida</taxon>
        <taxon>Ranunculales</taxon>
        <taxon>Menispermaceae</taxon>
        <taxon>Menispermoideae</taxon>
        <taxon>Cissampelideae</taxon>
        <taxon>Stephania</taxon>
    </lineage>
</organism>
<dbReference type="Proteomes" id="UP001417504">
    <property type="component" value="Unassembled WGS sequence"/>
</dbReference>
<reference evidence="1 2" key="1">
    <citation type="submission" date="2024-01" db="EMBL/GenBank/DDBJ databases">
        <title>Genome assemblies of Stephania.</title>
        <authorList>
            <person name="Yang L."/>
        </authorList>
    </citation>
    <scope>NUCLEOTIDE SEQUENCE [LARGE SCALE GENOMIC DNA]</scope>
    <source>
        <strain evidence="1">QJT</strain>
        <tissue evidence="1">Leaf</tissue>
    </source>
</reference>
<dbReference type="EMBL" id="JBBNAE010000005">
    <property type="protein sequence ID" value="KAK9124627.1"/>
    <property type="molecule type" value="Genomic_DNA"/>
</dbReference>
<name>A0AAP0NYG1_9MAGN</name>
<sequence>MNRFAGNGAISGTNAATFSFSGSASMASFFNLNNVDSAALLALCCLIRTLLYSFASLLPSSTVNSYLGIFSASTRPNEIQSSPGVPMIKGDSFTSFCFLFAAAFKSSNSLCLSLLMSPSFSRSASRHRCFGVRYRIGVGASRQESAILLMRSAIAPPPPPPPPPPEGLAPLFMVIFDRFNGCPALSLALPFAVPLTEHLCRWFGD</sequence>
<evidence type="ECO:0000313" key="1">
    <source>
        <dbReference type="EMBL" id="KAK9124627.1"/>
    </source>
</evidence>
<gene>
    <name evidence="1" type="ORF">Sjap_014229</name>
</gene>
<protein>
    <submittedName>
        <fullName evidence="1">Uncharacterized protein</fullName>
    </submittedName>
</protein>